<dbReference type="Gene3D" id="1.20.120.450">
    <property type="entry name" value="dinb family like domain"/>
    <property type="match status" value="1"/>
</dbReference>
<evidence type="ECO:0008006" key="3">
    <source>
        <dbReference type="Google" id="ProtNLM"/>
    </source>
</evidence>
<dbReference type="EMBL" id="AWSA01000034">
    <property type="protein sequence ID" value="EWT00796.1"/>
    <property type="molecule type" value="Genomic_DNA"/>
</dbReference>
<dbReference type="Proteomes" id="UP000019489">
    <property type="component" value="Unassembled WGS sequence"/>
</dbReference>
<gene>
    <name evidence="1" type="ORF">N865_13750</name>
</gene>
<dbReference type="InterPro" id="IPR007061">
    <property type="entry name" value="MST-like"/>
</dbReference>
<dbReference type="eggNOG" id="COG2318">
    <property type="taxonomic scope" value="Bacteria"/>
</dbReference>
<dbReference type="InterPro" id="IPR034660">
    <property type="entry name" value="DinB/YfiT-like"/>
</dbReference>
<dbReference type="AlphaFoldDB" id="W9G3S6"/>
<organism evidence="1 2">
    <name type="scientific">Intrasporangium oryzae NRRL B-24470</name>
    <dbReference type="NCBI Taxonomy" id="1386089"/>
    <lineage>
        <taxon>Bacteria</taxon>
        <taxon>Bacillati</taxon>
        <taxon>Actinomycetota</taxon>
        <taxon>Actinomycetes</taxon>
        <taxon>Micrococcales</taxon>
        <taxon>Intrasporangiaceae</taxon>
        <taxon>Intrasporangium</taxon>
    </lineage>
</organism>
<accession>W9G3S6</accession>
<protein>
    <recommendedName>
        <fullName evidence="3">DUF664 domain-containing protein</fullName>
    </recommendedName>
</protein>
<proteinExistence type="predicted"/>
<reference evidence="1 2" key="1">
    <citation type="submission" date="2013-08" db="EMBL/GenBank/DDBJ databases">
        <title>Intrasporangium oryzae NRRL B-24470.</title>
        <authorList>
            <person name="Liu H."/>
            <person name="Wang G."/>
        </authorList>
    </citation>
    <scope>NUCLEOTIDE SEQUENCE [LARGE SCALE GENOMIC DNA]</scope>
    <source>
        <strain evidence="1 2">NRRL B-24470</strain>
    </source>
</reference>
<dbReference type="STRING" id="1386089.N865_13750"/>
<sequence>MGAEHAALLAHLGGQRRHVLGIVEGLDDEQMRRPVLPSGWSCAGLVQHLTLDVEKFWFRGVIAGEQEVIDEVAAAAGVSSWTVADDVPASAVVARYAEQVALADAVLARTPLDAEPAWWPDFFGEWRLDDLRDVILHVITETACHAGHLDATRELIDGRQWMVQG</sequence>
<name>W9G3S6_9MICO</name>
<keyword evidence="2" id="KW-1185">Reference proteome</keyword>
<evidence type="ECO:0000313" key="2">
    <source>
        <dbReference type="Proteomes" id="UP000019489"/>
    </source>
</evidence>
<evidence type="ECO:0000313" key="1">
    <source>
        <dbReference type="EMBL" id="EWT00796.1"/>
    </source>
</evidence>
<dbReference type="SUPFAM" id="SSF109854">
    <property type="entry name" value="DinB/YfiT-like putative metalloenzymes"/>
    <property type="match status" value="1"/>
</dbReference>
<comment type="caution">
    <text evidence="1">The sequence shown here is derived from an EMBL/GenBank/DDBJ whole genome shotgun (WGS) entry which is preliminary data.</text>
</comment>
<dbReference type="Pfam" id="PF04978">
    <property type="entry name" value="MST"/>
    <property type="match status" value="1"/>
</dbReference>